<reference evidence="2" key="2">
    <citation type="submission" date="2015-01" db="EMBL/GenBank/DDBJ databases">
        <authorList>
            <person name="Xiang T."/>
            <person name="Song Y."/>
            <person name="Huang L."/>
            <person name="Wang B."/>
            <person name="Wu P."/>
        </authorList>
    </citation>
    <scope>NUCLEOTIDE SEQUENCE [LARGE SCALE GENOMIC DNA]</scope>
    <source>
        <strain evidence="2">V1</strain>
    </source>
</reference>
<protein>
    <recommendedName>
        <fullName evidence="6">Lipoprotein</fullName>
    </recommendedName>
</protein>
<dbReference type="EMBL" id="CP042817">
    <property type="protein sequence ID" value="QEJ99438.1"/>
    <property type="molecule type" value="Genomic_DNA"/>
</dbReference>
<evidence type="ECO:0000313" key="4">
    <source>
        <dbReference type="Proteomes" id="UP000042527"/>
    </source>
</evidence>
<dbReference type="EMBL" id="CDNC01000014">
    <property type="protein sequence ID" value="CEM61775.1"/>
    <property type="molecule type" value="Genomic_DNA"/>
</dbReference>
<dbReference type="AlphaFoldDB" id="A0A0B7GXT8"/>
<reference evidence="3 5" key="3">
    <citation type="submission" date="2019-08" db="EMBL/GenBank/DDBJ databases">
        <authorList>
            <person name="Kuhnert P."/>
        </authorList>
    </citation>
    <scope>NUCLEOTIDE SEQUENCE [LARGE SCALE GENOMIC DNA]</scope>
    <source>
        <strain evidence="3 5">B36.5</strain>
    </source>
</reference>
<accession>A0A0B7GXT8</accession>
<dbReference type="Proteomes" id="UP000042527">
    <property type="component" value="Unassembled WGS sequence"/>
</dbReference>
<organism evidence="2 4">
    <name type="scientific">Treponema phagedenis</name>
    <dbReference type="NCBI Taxonomy" id="162"/>
    <lineage>
        <taxon>Bacteria</taxon>
        <taxon>Pseudomonadati</taxon>
        <taxon>Spirochaetota</taxon>
        <taxon>Spirochaetia</taxon>
        <taxon>Spirochaetales</taxon>
        <taxon>Treponemataceae</taxon>
        <taxon>Treponema</taxon>
    </lineage>
</organism>
<proteinExistence type="predicted"/>
<evidence type="ECO:0000313" key="2">
    <source>
        <dbReference type="EMBL" id="CEM61775.1"/>
    </source>
</evidence>
<dbReference type="PROSITE" id="PS51257">
    <property type="entry name" value="PROKAR_LIPOPROTEIN"/>
    <property type="match status" value="1"/>
</dbReference>
<evidence type="ECO:0000256" key="1">
    <source>
        <dbReference type="SAM" id="Coils"/>
    </source>
</evidence>
<evidence type="ECO:0000313" key="3">
    <source>
        <dbReference type="EMBL" id="QEJ99438.1"/>
    </source>
</evidence>
<keyword evidence="4" id="KW-1185">Reference proteome</keyword>
<evidence type="ECO:0008006" key="6">
    <source>
        <dbReference type="Google" id="ProtNLM"/>
    </source>
</evidence>
<sequence>MNLKKLISAVIITGLVFVGCKFSNDVGASKENAQDATQWANLTTDRPEVARQLDTVGVEHNKMLDEMYAALVSFKASGARSASSESGLSDDEISFVLNQYLCKNVSRSVSEDVSVPIELSSGEALEAAFSPVVQKSVEQIKALTEALTEASSKSEVVAVLQGIETIEKEAEKDLSAEEKEPFYAYTATARASLAYWYDNLSKWDALRGNNAQRSAKGVEMLKKISFCIASDAGGAYEGWVKTSELIEKYIPFANNKLKLALQIIGSTATAGCSSAEGWKQGKYVIAFPHELVLQKINKKIQQKN</sequence>
<reference evidence="4" key="1">
    <citation type="submission" date="2015-01" db="EMBL/GenBank/DDBJ databases">
        <authorList>
            <person name="Manzoor Shahid"/>
            <person name="Zubair Saima"/>
        </authorList>
    </citation>
    <scope>NUCLEOTIDE SEQUENCE [LARGE SCALE GENOMIC DNA]</scope>
    <source>
        <strain evidence="4">V1</strain>
    </source>
</reference>
<keyword evidence="1" id="KW-0175">Coiled coil</keyword>
<dbReference type="RefSeq" id="WP_024752767.1">
    <property type="nucleotide sequence ID" value="NZ_CDNC01000014.1"/>
</dbReference>
<feature type="coiled-coil region" evidence="1">
    <location>
        <begin position="133"/>
        <end position="180"/>
    </location>
</feature>
<name>A0A0B7GXT8_TREPH</name>
<dbReference type="Proteomes" id="UP000323594">
    <property type="component" value="Chromosome"/>
</dbReference>
<dbReference type="GeneID" id="57754423"/>
<evidence type="ECO:0000313" key="5">
    <source>
        <dbReference type="Proteomes" id="UP000323594"/>
    </source>
</evidence>
<gene>
    <name evidence="3" type="ORF">FUT82_16545</name>
    <name evidence="2" type="ORF">TPHV1_210008</name>
</gene>